<feature type="transmembrane region" description="Helical" evidence="11">
    <location>
        <begin position="45"/>
        <end position="62"/>
    </location>
</feature>
<dbReference type="OMA" id="QVAYWIV"/>
<keyword evidence="3 11" id="KW-0813">Transport</keyword>
<keyword evidence="6 11" id="KW-0999">Mitochondrion inner membrane</keyword>
<accession>A0A2H3JTE2</accession>
<comment type="subunit">
    <text evidence="11">Component of the ubiquinol-cytochrome c oxidoreductase (cytochrome b-c1 complex, complex III, CIII), a multisubunit enzyme composed of 3 respiratory subunits cytochrome b, cytochrome c1 and Rieske protein, 2 core protein subunits, and additional low-molecular weight protein subunits. The complex exists as an obligatory dimer and forms supercomplexes (SCs) in the inner mitochondrial membrane with cytochrome c oxidase (complex IV, CIV).</text>
</comment>
<dbReference type="Gene3D" id="1.20.5.210">
    <property type="entry name" value="Cytochrome b-c1 complex subunit 8"/>
    <property type="match status" value="1"/>
</dbReference>
<dbReference type="InterPro" id="IPR036642">
    <property type="entry name" value="Cyt_bc1_su8_sf"/>
</dbReference>
<name>A0A2H3JTE2_WOLCO</name>
<reference evidence="12 13" key="1">
    <citation type="journal article" date="2012" name="Science">
        <title>The Paleozoic origin of enzymatic lignin decomposition reconstructed from 31 fungal genomes.</title>
        <authorList>
            <person name="Floudas D."/>
            <person name="Binder M."/>
            <person name="Riley R."/>
            <person name="Barry K."/>
            <person name="Blanchette R.A."/>
            <person name="Henrissat B."/>
            <person name="Martinez A.T."/>
            <person name="Otillar R."/>
            <person name="Spatafora J.W."/>
            <person name="Yadav J.S."/>
            <person name="Aerts A."/>
            <person name="Benoit I."/>
            <person name="Boyd A."/>
            <person name="Carlson A."/>
            <person name="Copeland A."/>
            <person name="Coutinho P.M."/>
            <person name="de Vries R.P."/>
            <person name="Ferreira P."/>
            <person name="Findley K."/>
            <person name="Foster B."/>
            <person name="Gaskell J."/>
            <person name="Glotzer D."/>
            <person name="Gorecki P."/>
            <person name="Heitman J."/>
            <person name="Hesse C."/>
            <person name="Hori C."/>
            <person name="Igarashi K."/>
            <person name="Jurgens J.A."/>
            <person name="Kallen N."/>
            <person name="Kersten P."/>
            <person name="Kohler A."/>
            <person name="Kuees U."/>
            <person name="Kumar T.K.A."/>
            <person name="Kuo A."/>
            <person name="LaButti K."/>
            <person name="Larrondo L.F."/>
            <person name="Lindquist E."/>
            <person name="Ling A."/>
            <person name="Lombard V."/>
            <person name="Lucas S."/>
            <person name="Lundell T."/>
            <person name="Martin R."/>
            <person name="McLaughlin D.J."/>
            <person name="Morgenstern I."/>
            <person name="Morin E."/>
            <person name="Murat C."/>
            <person name="Nagy L.G."/>
            <person name="Nolan M."/>
            <person name="Ohm R.A."/>
            <person name="Patyshakuliyeva A."/>
            <person name="Rokas A."/>
            <person name="Ruiz-Duenas F.J."/>
            <person name="Sabat G."/>
            <person name="Salamov A."/>
            <person name="Samejima M."/>
            <person name="Schmutz J."/>
            <person name="Slot J.C."/>
            <person name="St John F."/>
            <person name="Stenlid J."/>
            <person name="Sun H."/>
            <person name="Sun S."/>
            <person name="Syed K."/>
            <person name="Tsang A."/>
            <person name="Wiebenga A."/>
            <person name="Young D."/>
            <person name="Pisabarro A."/>
            <person name="Eastwood D.C."/>
            <person name="Martin F."/>
            <person name="Cullen D."/>
            <person name="Grigoriev I.V."/>
            <person name="Hibbett D.S."/>
        </authorList>
    </citation>
    <scope>NUCLEOTIDE SEQUENCE [LARGE SCALE GENOMIC DNA]</scope>
    <source>
        <strain evidence="12 13">MD-104</strain>
    </source>
</reference>
<sequence length="85" mass="10366">WWGDRGLPKQKYITIYSISPFRQRATHNMFRSWLYNGYRRMSGQVAYWIVPFVISYSTYVWAKRYDVYLNSKAFHVEMLEKKARG</sequence>
<keyword evidence="4 11" id="KW-0679">Respiratory chain</keyword>
<evidence type="ECO:0000256" key="3">
    <source>
        <dbReference type="ARBA" id="ARBA00022448"/>
    </source>
</evidence>
<evidence type="ECO:0000256" key="1">
    <source>
        <dbReference type="ARBA" id="ARBA00004434"/>
    </source>
</evidence>
<dbReference type="Pfam" id="PF02939">
    <property type="entry name" value="UcrQ"/>
    <property type="match status" value="1"/>
</dbReference>
<evidence type="ECO:0000256" key="2">
    <source>
        <dbReference type="ARBA" id="ARBA00007668"/>
    </source>
</evidence>
<keyword evidence="8 11" id="KW-1133">Transmembrane helix</keyword>
<evidence type="ECO:0000313" key="13">
    <source>
        <dbReference type="Proteomes" id="UP000218811"/>
    </source>
</evidence>
<dbReference type="Proteomes" id="UP000218811">
    <property type="component" value="Unassembled WGS sequence"/>
</dbReference>
<dbReference type="AlphaFoldDB" id="A0A2H3JTE2"/>
<keyword evidence="5 11" id="KW-0812">Transmembrane</keyword>
<dbReference type="EMBL" id="KB468053">
    <property type="protein sequence ID" value="PCH39974.1"/>
    <property type="molecule type" value="Genomic_DNA"/>
</dbReference>
<proteinExistence type="inferred from homology"/>
<dbReference type="STRING" id="742152.A0A2H3JTE2"/>
<protein>
    <recommendedName>
        <fullName evidence="11">Cytochrome b-c1 complex subunit 8</fullName>
    </recommendedName>
    <alternativeName>
        <fullName evidence="11">Complex III subunit 8</fullName>
    </alternativeName>
</protein>
<evidence type="ECO:0000256" key="10">
    <source>
        <dbReference type="ARBA" id="ARBA00023136"/>
    </source>
</evidence>
<evidence type="ECO:0000256" key="4">
    <source>
        <dbReference type="ARBA" id="ARBA00022660"/>
    </source>
</evidence>
<evidence type="ECO:0000256" key="8">
    <source>
        <dbReference type="ARBA" id="ARBA00022989"/>
    </source>
</evidence>
<dbReference type="GO" id="GO:0045275">
    <property type="term" value="C:respiratory chain complex III"/>
    <property type="evidence" value="ECO:0007669"/>
    <property type="project" value="UniProtKB-UniRule"/>
</dbReference>
<dbReference type="GO" id="GO:0005743">
    <property type="term" value="C:mitochondrial inner membrane"/>
    <property type="evidence" value="ECO:0007669"/>
    <property type="project" value="UniProtKB-SubCell"/>
</dbReference>
<evidence type="ECO:0000313" key="12">
    <source>
        <dbReference type="EMBL" id="PCH39974.1"/>
    </source>
</evidence>
<evidence type="ECO:0000256" key="5">
    <source>
        <dbReference type="ARBA" id="ARBA00022692"/>
    </source>
</evidence>
<comment type="function">
    <text evidence="11">Component of the ubiquinol-cytochrome c oxidoreductase, a multisubunit transmembrane complex that is part of the mitochondrial electron transport chain which drives oxidative phosphorylation. The complex plays an important role in the uptake of multiple carbon sources present in different host niches.</text>
</comment>
<evidence type="ECO:0000256" key="7">
    <source>
        <dbReference type="ARBA" id="ARBA00022982"/>
    </source>
</evidence>
<keyword evidence="13" id="KW-1185">Reference proteome</keyword>
<organism evidence="12 13">
    <name type="scientific">Wolfiporia cocos (strain MD-104)</name>
    <name type="common">Brown rot fungus</name>
    <dbReference type="NCBI Taxonomy" id="742152"/>
    <lineage>
        <taxon>Eukaryota</taxon>
        <taxon>Fungi</taxon>
        <taxon>Dikarya</taxon>
        <taxon>Basidiomycota</taxon>
        <taxon>Agaricomycotina</taxon>
        <taxon>Agaricomycetes</taxon>
        <taxon>Polyporales</taxon>
        <taxon>Phaeolaceae</taxon>
        <taxon>Wolfiporia</taxon>
    </lineage>
</organism>
<keyword evidence="9 11" id="KW-0496">Mitochondrion</keyword>
<keyword evidence="7 11" id="KW-0249">Electron transport</keyword>
<feature type="non-terminal residue" evidence="12">
    <location>
        <position position="1"/>
    </location>
</feature>
<comment type="subcellular location">
    <subcellularLocation>
        <location evidence="1 11">Mitochondrion inner membrane</location>
        <topology evidence="1 11">Single-pass membrane protein</topology>
    </subcellularLocation>
</comment>
<dbReference type="PANTHER" id="PTHR12119:SF2">
    <property type="entry name" value="CYTOCHROME B-C1 COMPLEX SUBUNIT 8"/>
    <property type="match status" value="1"/>
</dbReference>
<dbReference type="InterPro" id="IPR004205">
    <property type="entry name" value="Cyt_bc1_su8"/>
</dbReference>
<dbReference type="SUPFAM" id="SSF81508">
    <property type="entry name" value="Ubiquinone-binding protein QP-C of cytochrome bc1 complex (Ubiquinol-cytochrome c reductase)"/>
    <property type="match status" value="1"/>
</dbReference>
<dbReference type="GO" id="GO:0006122">
    <property type="term" value="P:mitochondrial electron transport, ubiquinol to cytochrome c"/>
    <property type="evidence" value="ECO:0007669"/>
    <property type="project" value="UniProtKB-UniRule"/>
</dbReference>
<evidence type="ECO:0000256" key="11">
    <source>
        <dbReference type="RuleBase" id="RU368118"/>
    </source>
</evidence>
<dbReference type="OrthoDB" id="6683853at2759"/>
<keyword evidence="10 11" id="KW-0472">Membrane</keyword>
<comment type="similarity">
    <text evidence="2 11">Belongs to the UQCRQ/QCR8 family.</text>
</comment>
<gene>
    <name evidence="12" type="ORF">WOLCODRAFT_67042</name>
</gene>
<evidence type="ECO:0000256" key="9">
    <source>
        <dbReference type="ARBA" id="ARBA00023128"/>
    </source>
</evidence>
<dbReference type="PANTHER" id="PTHR12119">
    <property type="entry name" value="UBIQUINOL-CYTOCHROME C REDUCTASE COMPLEX UBIQUINONE-BINDING PROTEIN QP-C"/>
    <property type="match status" value="1"/>
</dbReference>
<evidence type="ECO:0000256" key="6">
    <source>
        <dbReference type="ARBA" id="ARBA00022792"/>
    </source>
</evidence>